<evidence type="ECO:0000259" key="8">
    <source>
        <dbReference type="PROSITE" id="PS50800"/>
    </source>
</evidence>
<feature type="compositionally biased region" description="Basic and acidic residues" evidence="6">
    <location>
        <begin position="233"/>
        <end position="243"/>
    </location>
</feature>
<dbReference type="InterPro" id="IPR036361">
    <property type="entry name" value="SAP_dom_sf"/>
</dbReference>
<feature type="domain" description="PARP-type" evidence="7">
    <location>
        <begin position="3"/>
        <end position="93"/>
    </location>
</feature>
<dbReference type="InterPro" id="IPR003034">
    <property type="entry name" value="SAP_dom"/>
</dbReference>
<evidence type="ECO:0000313" key="9">
    <source>
        <dbReference type="EMBL" id="CDZ98501.1"/>
    </source>
</evidence>
<proteinExistence type="predicted"/>
<feature type="domain" description="SAP" evidence="8">
    <location>
        <begin position="156"/>
        <end position="190"/>
    </location>
</feature>
<feature type="compositionally biased region" description="Basic residues" evidence="6">
    <location>
        <begin position="300"/>
        <end position="309"/>
    </location>
</feature>
<dbReference type="SMART" id="SM01336">
    <property type="entry name" value="zf-PARP"/>
    <property type="match status" value="1"/>
</dbReference>
<accession>A0A0F7SHR2</accession>
<feature type="domain" description="SAP" evidence="8">
    <location>
        <begin position="107"/>
        <end position="141"/>
    </location>
</feature>
<evidence type="ECO:0000256" key="2">
    <source>
        <dbReference type="ARBA" id="ARBA00022723"/>
    </source>
</evidence>
<dbReference type="GO" id="GO:0008270">
    <property type="term" value="F:zinc ion binding"/>
    <property type="evidence" value="ECO:0007669"/>
    <property type="project" value="UniProtKB-KW"/>
</dbReference>
<dbReference type="Gene3D" id="1.10.720.30">
    <property type="entry name" value="SAP domain"/>
    <property type="match status" value="2"/>
</dbReference>
<feature type="compositionally biased region" description="Basic residues" evidence="6">
    <location>
        <begin position="344"/>
        <end position="353"/>
    </location>
</feature>
<sequence>MPYRIDYASTGRSSCKGPKPCSGSKIDKGEIRLGTVVEIMDHTGMAWKHWGCVSPRTIANIKKELDEPSDLDGYEDLRPEDQAKIDKAWKDGHIAEADAASRGHDPLNELTTPEAKAKCKEEDLPTTGSKTELVARLREHYGPLPGFKIFGAPDPLDSYTVAELKDKADEAQISKSGSKTALVARLREHYGPVETEDGETAKTGEESGTKRKITESDDEDRKPVKKERKRAAVKSEDESDSTKPKAKAKPQQKPAPKSKKRTVKKESESESELSDEEDTEESAQETSSEESEASSTPPPPRKKAKKAAPKTKPTQKGSGKVKAESKVKLEAEDEEEEETPVSRPMRKVKKEEE</sequence>
<dbReference type="Pfam" id="PF02037">
    <property type="entry name" value="SAP"/>
    <property type="match status" value="2"/>
</dbReference>
<evidence type="ECO:0000256" key="4">
    <source>
        <dbReference type="ARBA" id="ARBA00022833"/>
    </source>
</evidence>
<dbReference type="EMBL" id="LN483345">
    <property type="protein sequence ID" value="CDZ98501.1"/>
    <property type="molecule type" value="Genomic_DNA"/>
</dbReference>
<dbReference type="Gene3D" id="3.30.1740.10">
    <property type="entry name" value="Zinc finger, PARP-type"/>
    <property type="match status" value="1"/>
</dbReference>
<dbReference type="SUPFAM" id="SSF68906">
    <property type="entry name" value="SAP domain"/>
    <property type="match status" value="2"/>
</dbReference>
<feature type="compositionally biased region" description="Basic residues" evidence="6">
    <location>
        <begin position="223"/>
        <end position="232"/>
    </location>
</feature>
<keyword evidence="5" id="KW-0539">Nucleus</keyword>
<feature type="compositionally biased region" description="Basic residues" evidence="6">
    <location>
        <begin position="244"/>
        <end position="263"/>
    </location>
</feature>
<organism evidence="9">
    <name type="scientific">Phaffia rhodozyma</name>
    <name type="common">Yeast</name>
    <name type="synonym">Xanthophyllomyces dendrorhous</name>
    <dbReference type="NCBI Taxonomy" id="264483"/>
    <lineage>
        <taxon>Eukaryota</taxon>
        <taxon>Fungi</taxon>
        <taxon>Dikarya</taxon>
        <taxon>Basidiomycota</taxon>
        <taxon>Agaricomycotina</taxon>
        <taxon>Tremellomycetes</taxon>
        <taxon>Cystofilobasidiales</taxon>
        <taxon>Mrakiaceae</taxon>
        <taxon>Phaffia</taxon>
    </lineage>
</organism>
<dbReference type="Pfam" id="PF00645">
    <property type="entry name" value="zf-PARP"/>
    <property type="match status" value="1"/>
</dbReference>
<name>A0A0F7SHR2_PHARH</name>
<dbReference type="InterPro" id="IPR036957">
    <property type="entry name" value="Znf_PARP_sf"/>
</dbReference>
<feature type="region of interest" description="Disordered" evidence="6">
    <location>
        <begin position="166"/>
        <end position="353"/>
    </location>
</feature>
<evidence type="ECO:0000256" key="1">
    <source>
        <dbReference type="ARBA" id="ARBA00004123"/>
    </source>
</evidence>
<dbReference type="GO" id="GO:0005634">
    <property type="term" value="C:nucleus"/>
    <property type="evidence" value="ECO:0007669"/>
    <property type="project" value="UniProtKB-SubCell"/>
</dbReference>
<evidence type="ECO:0000256" key="6">
    <source>
        <dbReference type="SAM" id="MobiDB-lite"/>
    </source>
</evidence>
<dbReference type="AlphaFoldDB" id="A0A0F7SHR2"/>
<dbReference type="PROSITE" id="PS50064">
    <property type="entry name" value="ZF_PARP_2"/>
    <property type="match status" value="1"/>
</dbReference>
<keyword evidence="2" id="KW-0479">Metal-binding</keyword>
<reference evidence="9" key="1">
    <citation type="submission" date="2014-08" db="EMBL/GenBank/DDBJ databases">
        <authorList>
            <person name="Sharma Rahul"/>
            <person name="Thines Marco"/>
        </authorList>
    </citation>
    <scope>NUCLEOTIDE SEQUENCE</scope>
</reference>
<evidence type="ECO:0000259" key="7">
    <source>
        <dbReference type="PROSITE" id="PS50064"/>
    </source>
</evidence>
<comment type="subcellular location">
    <subcellularLocation>
        <location evidence="1">Nucleus</location>
    </subcellularLocation>
</comment>
<keyword evidence="3" id="KW-0863">Zinc-finger</keyword>
<feature type="region of interest" description="Disordered" evidence="6">
    <location>
        <begin position="1"/>
        <end position="21"/>
    </location>
</feature>
<dbReference type="SUPFAM" id="SSF57716">
    <property type="entry name" value="Glucocorticoid receptor-like (DNA-binding domain)"/>
    <property type="match status" value="1"/>
</dbReference>
<protein>
    <submittedName>
        <fullName evidence="9">Zf-parp-domain-containing protein</fullName>
    </submittedName>
</protein>
<feature type="compositionally biased region" description="Acidic residues" evidence="6">
    <location>
        <begin position="269"/>
        <end position="292"/>
    </location>
</feature>
<dbReference type="InterPro" id="IPR001510">
    <property type="entry name" value="Znf_PARP"/>
</dbReference>
<dbReference type="PROSITE" id="PS50800">
    <property type="entry name" value="SAP"/>
    <property type="match status" value="2"/>
</dbReference>
<evidence type="ECO:0000256" key="3">
    <source>
        <dbReference type="ARBA" id="ARBA00022771"/>
    </source>
</evidence>
<feature type="compositionally biased region" description="Basic and acidic residues" evidence="6">
    <location>
        <begin position="199"/>
        <end position="222"/>
    </location>
</feature>
<evidence type="ECO:0000256" key="5">
    <source>
        <dbReference type="ARBA" id="ARBA00023242"/>
    </source>
</evidence>
<keyword evidence="4" id="KW-0862">Zinc</keyword>
<dbReference type="GO" id="GO:0003677">
    <property type="term" value="F:DNA binding"/>
    <property type="evidence" value="ECO:0007669"/>
    <property type="project" value="InterPro"/>
</dbReference>
<dbReference type="SMART" id="SM00513">
    <property type="entry name" value="SAP"/>
    <property type="match status" value="2"/>
</dbReference>
<feature type="compositionally biased region" description="Basic and acidic residues" evidence="6">
    <location>
        <begin position="321"/>
        <end position="330"/>
    </location>
</feature>